<dbReference type="Proteomes" id="UP001597058">
    <property type="component" value="Unassembled WGS sequence"/>
</dbReference>
<gene>
    <name evidence="2" type="ORF">ACFQ5X_44855</name>
</gene>
<dbReference type="GO" id="GO:0016746">
    <property type="term" value="F:acyltransferase activity"/>
    <property type="evidence" value="ECO:0007669"/>
    <property type="project" value="UniProtKB-KW"/>
</dbReference>
<accession>A0ABW3XTR2</accession>
<dbReference type="Pfam" id="PF13302">
    <property type="entry name" value="Acetyltransf_3"/>
    <property type="match status" value="1"/>
</dbReference>
<dbReference type="InterPro" id="IPR051531">
    <property type="entry name" value="N-acetyltransferase"/>
</dbReference>
<reference evidence="3" key="1">
    <citation type="journal article" date="2019" name="Int. J. Syst. Evol. Microbiol.">
        <title>The Global Catalogue of Microorganisms (GCM) 10K type strain sequencing project: providing services to taxonomists for standard genome sequencing and annotation.</title>
        <authorList>
            <consortium name="The Broad Institute Genomics Platform"/>
            <consortium name="The Broad Institute Genome Sequencing Center for Infectious Disease"/>
            <person name="Wu L."/>
            <person name="Ma J."/>
        </authorList>
    </citation>
    <scope>NUCLEOTIDE SEQUENCE [LARGE SCALE GENOMIC DNA]</scope>
    <source>
        <strain evidence="3">CGMCC 4.7020</strain>
    </source>
</reference>
<dbReference type="Gene3D" id="3.40.630.30">
    <property type="match status" value="1"/>
</dbReference>
<keyword evidence="2" id="KW-0012">Acyltransferase</keyword>
<dbReference type="PROSITE" id="PS51186">
    <property type="entry name" value="GNAT"/>
    <property type="match status" value="1"/>
</dbReference>
<dbReference type="EMBL" id="JBHTMM010000143">
    <property type="protein sequence ID" value="MFD1312872.1"/>
    <property type="molecule type" value="Genomic_DNA"/>
</dbReference>
<dbReference type="PANTHER" id="PTHR43792">
    <property type="entry name" value="GNAT FAMILY, PUTATIVE (AFU_ORTHOLOGUE AFUA_3G00765)-RELATED-RELATED"/>
    <property type="match status" value="1"/>
</dbReference>
<organism evidence="2 3">
    <name type="scientific">Streptomyces kaempferi</name>
    <dbReference type="NCBI Taxonomy" id="333725"/>
    <lineage>
        <taxon>Bacteria</taxon>
        <taxon>Bacillati</taxon>
        <taxon>Actinomycetota</taxon>
        <taxon>Actinomycetes</taxon>
        <taxon>Kitasatosporales</taxon>
        <taxon>Streptomycetaceae</taxon>
        <taxon>Streptomyces</taxon>
    </lineage>
</organism>
<keyword evidence="2" id="KW-0808">Transferase</keyword>
<proteinExistence type="predicted"/>
<comment type="caution">
    <text evidence="2">The sequence shown here is derived from an EMBL/GenBank/DDBJ whole genome shotgun (WGS) entry which is preliminary data.</text>
</comment>
<feature type="domain" description="N-acetyltransferase" evidence="1">
    <location>
        <begin position="13"/>
        <end position="168"/>
    </location>
</feature>
<dbReference type="EC" id="2.3.-.-" evidence="2"/>
<evidence type="ECO:0000313" key="2">
    <source>
        <dbReference type="EMBL" id="MFD1312872.1"/>
    </source>
</evidence>
<name>A0ABW3XTR2_9ACTN</name>
<protein>
    <submittedName>
        <fullName evidence="2">GNAT family N-acetyltransferase</fullName>
        <ecNumber evidence="2">2.3.-.-</ecNumber>
    </submittedName>
</protein>
<dbReference type="InterPro" id="IPR016181">
    <property type="entry name" value="Acyl_CoA_acyltransferase"/>
</dbReference>
<evidence type="ECO:0000313" key="3">
    <source>
        <dbReference type="Proteomes" id="UP001597058"/>
    </source>
</evidence>
<dbReference type="SUPFAM" id="SSF55729">
    <property type="entry name" value="Acyl-CoA N-acyltransferases (Nat)"/>
    <property type="match status" value="1"/>
</dbReference>
<evidence type="ECO:0000259" key="1">
    <source>
        <dbReference type="PROSITE" id="PS51186"/>
    </source>
</evidence>
<dbReference type="RefSeq" id="WP_381242384.1">
    <property type="nucleotide sequence ID" value="NZ_JBHSKH010000118.1"/>
</dbReference>
<dbReference type="InterPro" id="IPR000182">
    <property type="entry name" value="GNAT_dom"/>
</dbReference>
<keyword evidence="3" id="KW-1185">Reference proteome</keyword>
<sequence length="176" mass="19515">MDMHPLRITAHGLLLREWTSDDLAVLQELFDDPDVAYRTPLESPFDQAAARRYLHSAHQARHGHERIHLAITTDGQQAMGEVLLNLTTGGIGYIVGASHRGQSLAARALRTMTEYAHHTTGLTRVILEIEPDNHPSIAVARSAGFRLTDVKPETVTDKGRTYDLLTWEHPAPATRG</sequence>